<feature type="region of interest" description="Disordered" evidence="1">
    <location>
        <begin position="70"/>
        <end position="89"/>
    </location>
</feature>
<evidence type="ECO:0000313" key="3">
    <source>
        <dbReference type="Proteomes" id="UP001530315"/>
    </source>
</evidence>
<dbReference type="AlphaFoldDB" id="A0ABD3MIW5"/>
<keyword evidence="3" id="KW-1185">Reference proteome</keyword>
<accession>A0ABD3MIW5</accession>
<reference evidence="2 3" key="1">
    <citation type="submission" date="2024-10" db="EMBL/GenBank/DDBJ databases">
        <title>Updated reference genomes for cyclostephanoid diatoms.</title>
        <authorList>
            <person name="Roberts W.R."/>
            <person name="Alverson A.J."/>
        </authorList>
    </citation>
    <scope>NUCLEOTIDE SEQUENCE [LARGE SCALE GENOMIC DNA]</scope>
    <source>
        <strain evidence="2 3">AJA276-08</strain>
    </source>
</reference>
<comment type="caution">
    <text evidence="2">The sequence shown here is derived from an EMBL/GenBank/DDBJ whole genome shotgun (WGS) entry which is preliminary data.</text>
</comment>
<feature type="compositionally biased region" description="Polar residues" evidence="1">
    <location>
        <begin position="70"/>
        <end position="84"/>
    </location>
</feature>
<dbReference type="InterPro" id="IPR053023">
    <property type="entry name" value="FLAP_modulator"/>
</dbReference>
<sequence length="407" mass="46034">MKIFTIMPRFLNYHSYLRKNAFRSFTSLVFALSLILFSIPVQSAWARNGNGLHSSLLDQAQRAPSSVSSSYYLQGNSKRNNPSKRTNDDEVASVIHTHRSQQYSPDGFVDKRRFNNDYSRRRGIKKRAVKRISLSILATTIAASSFRASLRQSKIVRKVTPFGIIRNQSPLGNGVSVIRVCVALGFDANGGSNIKSGDGGGTAAVDDARNLLRRLHLEEEELHARKIILASQQNQLQGGLDAYNLRQKALGNYLSNVASAFLRYDKYMKYGSLDSMRVPFVEEAVKEFREIAREEYATYEKENQMRRQSTRQSSHYILATILLVIKGDHTSMPLPFGIVRRRDMARGLTRIAKDAMVEDCLIASELMVMPDVRSFSMDEEGERIIDRSRLLTEKEILKAFPNLVPLT</sequence>
<dbReference type="EMBL" id="JALLAZ020001799">
    <property type="protein sequence ID" value="KAL3763557.1"/>
    <property type="molecule type" value="Genomic_DNA"/>
</dbReference>
<dbReference type="Pfam" id="PF07466">
    <property type="entry name" value="DUF1517"/>
    <property type="match status" value="1"/>
</dbReference>
<name>A0ABD3MIW5_9STRA</name>
<evidence type="ECO:0000256" key="1">
    <source>
        <dbReference type="SAM" id="MobiDB-lite"/>
    </source>
</evidence>
<evidence type="ECO:0000313" key="2">
    <source>
        <dbReference type="EMBL" id="KAL3763557.1"/>
    </source>
</evidence>
<dbReference type="PANTHER" id="PTHR33975:SF2">
    <property type="entry name" value="MYELIN-ASSOCIATED OLIGODENDROCYTE BASIC PROTEIN"/>
    <property type="match status" value="1"/>
</dbReference>
<dbReference type="InterPro" id="IPR010903">
    <property type="entry name" value="DUF1517"/>
</dbReference>
<dbReference type="Proteomes" id="UP001530315">
    <property type="component" value="Unassembled WGS sequence"/>
</dbReference>
<dbReference type="PANTHER" id="PTHR33975">
    <property type="entry name" value="MYELIN-ASSOCIATED OLIGODENDROCYTE BASIC PROTEIN"/>
    <property type="match status" value="1"/>
</dbReference>
<protein>
    <submittedName>
        <fullName evidence="2">Uncharacterized protein</fullName>
    </submittedName>
</protein>
<proteinExistence type="predicted"/>
<gene>
    <name evidence="2" type="ORF">ACHAW5_008100</name>
</gene>
<organism evidence="2 3">
    <name type="scientific">Stephanodiscus triporus</name>
    <dbReference type="NCBI Taxonomy" id="2934178"/>
    <lineage>
        <taxon>Eukaryota</taxon>
        <taxon>Sar</taxon>
        <taxon>Stramenopiles</taxon>
        <taxon>Ochrophyta</taxon>
        <taxon>Bacillariophyta</taxon>
        <taxon>Coscinodiscophyceae</taxon>
        <taxon>Thalassiosirophycidae</taxon>
        <taxon>Stephanodiscales</taxon>
        <taxon>Stephanodiscaceae</taxon>
        <taxon>Stephanodiscus</taxon>
    </lineage>
</organism>